<dbReference type="EMBL" id="KB446544">
    <property type="protein sequence ID" value="EME40134.1"/>
    <property type="molecule type" value="Genomic_DNA"/>
</dbReference>
<proteinExistence type="predicted"/>
<sequence length="74" mass="8657">MKMDNLNVMYRFEVVIKLPQPPQAVGMYEWRHRYLGTDPLVARVYYLVQRDGITRARCLSIRRVLAALPALPII</sequence>
<dbReference type="Proteomes" id="UP000016933">
    <property type="component" value="Unassembled WGS sequence"/>
</dbReference>
<evidence type="ECO:0000313" key="2">
    <source>
        <dbReference type="Proteomes" id="UP000016933"/>
    </source>
</evidence>
<dbReference type="AlphaFoldDB" id="N1PDF7"/>
<name>N1PDF7_DOTSN</name>
<reference evidence="1 2" key="2">
    <citation type="journal article" date="2012" name="PLoS Pathog.">
        <title>Diverse lifestyles and strategies of plant pathogenesis encoded in the genomes of eighteen Dothideomycetes fungi.</title>
        <authorList>
            <person name="Ohm R.A."/>
            <person name="Feau N."/>
            <person name="Henrissat B."/>
            <person name="Schoch C.L."/>
            <person name="Horwitz B.A."/>
            <person name="Barry K.W."/>
            <person name="Condon B.J."/>
            <person name="Copeland A.C."/>
            <person name="Dhillon B."/>
            <person name="Glaser F."/>
            <person name="Hesse C.N."/>
            <person name="Kosti I."/>
            <person name="LaButti K."/>
            <person name="Lindquist E.A."/>
            <person name="Lucas S."/>
            <person name="Salamov A.A."/>
            <person name="Bradshaw R.E."/>
            <person name="Ciuffetti L."/>
            <person name="Hamelin R.C."/>
            <person name="Kema G.H.J."/>
            <person name="Lawrence C."/>
            <person name="Scott J.A."/>
            <person name="Spatafora J.W."/>
            <person name="Turgeon B.G."/>
            <person name="de Wit P.J.G.M."/>
            <person name="Zhong S."/>
            <person name="Goodwin S.B."/>
            <person name="Grigoriev I.V."/>
        </authorList>
    </citation>
    <scope>NUCLEOTIDE SEQUENCE [LARGE SCALE GENOMIC DNA]</scope>
    <source>
        <strain evidence="2">NZE10 / CBS 128990</strain>
    </source>
</reference>
<accession>N1PDF7</accession>
<reference evidence="2" key="1">
    <citation type="journal article" date="2012" name="PLoS Genet.">
        <title>The genomes of the fungal plant pathogens Cladosporium fulvum and Dothistroma septosporum reveal adaptation to different hosts and lifestyles but also signatures of common ancestry.</title>
        <authorList>
            <person name="de Wit P.J.G.M."/>
            <person name="van der Burgt A."/>
            <person name="Oekmen B."/>
            <person name="Stergiopoulos I."/>
            <person name="Abd-Elsalam K.A."/>
            <person name="Aerts A.L."/>
            <person name="Bahkali A.H."/>
            <person name="Beenen H.G."/>
            <person name="Chettri P."/>
            <person name="Cox M.P."/>
            <person name="Datema E."/>
            <person name="de Vries R.P."/>
            <person name="Dhillon B."/>
            <person name="Ganley A.R."/>
            <person name="Griffiths S.A."/>
            <person name="Guo Y."/>
            <person name="Hamelin R.C."/>
            <person name="Henrissat B."/>
            <person name="Kabir M.S."/>
            <person name="Jashni M.K."/>
            <person name="Kema G."/>
            <person name="Klaubauf S."/>
            <person name="Lapidus A."/>
            <person name="Levasseur A."/>
            <person name="Lindquist E."/>
            <person name="Mehrabi R."/>
            <person name="Ohm R.A."/>
            <person name="Owen T.J."/>
            <person name="Salamov A."/>
            <person name="Schwelm A."/>
            <person name="Schijlen E."/>
            <person name="Sun H."/>
            <person name="van den Burg H.A."/>
            <person name="van Ham R.C.H.J."/>
            <person name="Zhang S."/>
            <person name="Goodwin S.B."/>
            <person name="Grigoriev I.V."/>
            <person name="Collemare J."/>
            <person name="Bradshaw R.E."/>
        </authorList>
    </citation>
    <scope>NUCLEOTIDE SEQUENCE [LARGE SCALE GENOMIC DNA]</scope>
    <source>
        <strain evidence="2">NZE10 / CBS 128990</strain>
    </source>
</reference>
<gene>
    <name evidence="1" type="ORF">DOTSEDRAFT_74837</name>
</gene>
<organism evidence="1 2">
    <name type="scientific">Dothistroma septosporum (strain NZE10 / CBS 128990)</name>
    <name type="common">Red band needle blight fungus</name>
    <name type="synonym">Mycosphaerella pini</name>
    <dbReference type="NCBI Taxonomy" id="675120"/>
    <lineage>
        <taxon>Eukaryota</taxon>
        <taxon>Fungi</taxon>
        <taxon>Dikarya</taxon>
        <taxon>Ascomycota</taxon>
        <taxon>Pezizomycotina</taxon>
        <taxon>Dothideomycetes</taxon>
        <taxon>Dothideomycetidae</taxon>
        <taxon>Mycosphaerellales</taxon>
        <taxon>Mycosphaerellaceae</taxon>
        <taxon>Dothistroma</taxon>
    </lineage>
</organism>
<evidence type="ECO:0000313" key="1">
    <source>
        <dbReference type="EMBL" id="EME40134.1"/>
    </source>
</evidence>
<protein>
    <submittedName>
        <fullName evidence="1">Uncharacterized protein</fullName>
    </submittedName>
</protein>
<dbReference type="HOGENOM" id="CLU_2687807_0_0_1"/>
<keyword evidence="2" id="KW-1185">Reference proteome</keyword>